<dbReference type="STRING" id="65499.SAMN04488000_118111"/>
<feature type="region of interest" description="Disordered" evidence="1">
    <location>
        <begin position="98"/>
        <end position="145"/>
    </location>
</feature>
<evidence type="ECO:0000313" key="2">
    <source>
        <dbReference type="EMBL" id="SES20881.1"/>
    </source>
</evidence>
<sequence length="145" mass="16212">MIVTYTPDGGDRQEWEWNPDKVRAVEGELIEKRFGDTYDKFKVAVQSGSIKARRVLLWHLLKRAHPTLRHEDLDFEASELKVEMTRGELELMKSRVAKAKGMDEATREQMLGALDSEIEEAPAGDTEGKALSKPSSDATGLPSPS</sequence>
<accession>A0A1H9VH69</accession>
<evidence type="ECO:0000256" key="1">
    <source>
        <dbReference type="SAM" id="MobiDB-lite"/>
    </source>
</evidence>
<name>A0A1H9VH69_9PSEU</name>
<dbReference type="AlphaFoldDB" id="A0A1H9VH69"/>
<protein>
    <submittedName>
        <fullName evidence="2">Uncharacterized protein</fullName>
    </submittedName>
</protein>
<evidence type="ECO:0000313" key="3">
    <source>
        <dbReference type="Proteomes" id="UP000199503"/>
    </source>
</evidence>
<reference evidence="3" key="1">
    <citation type="submission" date="2016-10" db="EMBL/GenBank/DDBJ databases">
        <authorList>
            <person name="Varghese N."/>
            <person name="Submissions S."/>
        </authorList>
    </citation>
    <scope>NUCLEOTIDE SEQUENCE [LARGE SCALE GENOMIC DNA]</scope>
    <source>
        <strain evidence="3">DSM 44437</strain>
    </source>
</reference>
<dbReference type="OrthoDB" id="4288604at2"/>
<keyword evidence="3" id="KW-1185">Reference proteome</keyword>
<gene>
    <name evidence="2" type="ORF">SAMN04488000_118111</name>
</gene>
<proteinExistence type="predicted"/>
<dbReference type="RefSeq" id="WP_089923078.1">
    <property type="nucleotide sequence ID" value="NZ_FOFV01000018.1"/>
</dbReference>
<dbReference type="Proteomes" id="UP000199503">
    <property type="component" value="Unassembled WGS sequence"/>
</dbReference>
<organism evidence="2 3">
    <name type="scientific">Lentzea albida</name>
    <dbReference type="NCBI Taxonomy" id="65499"/>
    <lineage>
        <taxon>Bacteria</taxon>
        <taxon>Bacillati</taxon>
        <taxon>Actinomycetota</taxon>
        <taxon>Actinomycetes</taxon>
        <taxon>Pseudonocardiales</taxon>
        <taxon>Pseudonocardiaceae</taxon>
        <taxon>Lentzea</taxon>
    </lineage>
</organism>
<dbReference type="EMBL" id="FOFV01000018">
    <property type="protein sequence ID" value="SES20881.1"/>
    <property type="molecule type" value="Genomic_DNA"/>
</dbReference>